<evidence type="ECO:0000313" key="7">
    <source>
        <dbReference type="Proteomes" id="UP000694941"/>
    </source>
</evidence>
<keyword evidence="7" id="KW-1185">Reference proteome</keyword>
<feature type="domain" description="FYVE-type" evidence="6">
    <location>
        <begin position="162"/>
        <end position="257"/>
    </location>
</feature>
<dbReference type="InterPro" id="IPR021565">
    <property type="entry name" value="Rbsn_Rab-bd"/>
</dbReference>
<dbReference type="PROSITE" id="PS00028">
    <property type="entry name" value="ZINC_FINGER_C2H2_1"/>
    <property type="match status" value="1"/>
</dbReference>
<feature type="compositionally biased region" description="Basic and acidic residues" evidence="5">
    <location>
        <begin position="383"/>
        <end position="396"/>
    </location>
</feature>
<dbReference type="SMART" id="SM00064">
    <property type="entry name" value="FYVE"/>
    <property type="match status" value="1"/>
</dbReference>
<dbReference type="Pfam" id="PF11464">
    <property type="entry name" value="Rbsn"/>
    <property type="match status" value="1"/>
</dbReference>
<dbReference type="InterPro" id="IPR013087">
    <property type="entry name" value="Znf_C2H2_type"/>
</dbReference>
<dbReference type="InterPro" id="IPR017455">
    <property type="entry name" value="Znf_FYVE-rel"/>
</dbReference>
<dbReference type="SUPFAM" id="SSF140125">
    <property type="entry name" value="Rabenosyn-5 Rab-binding domain-like"/>
    <property type="match status" value="1"/>
</dbReference>
<dbReference type="GeneID" id="106458798"/>
<dbReference type="PANTHER" id="PTHR13510:SF44">
    <property type="entry name" value="RABENOSYN-5"/>
    <property type="match status" value="1"/>
</dbReference>
<dbReference type="PANTHER" id="PTHR13510">
    <property type="entry name" value="FYVE-FINGER-CONTAINING RAB5 EFFECTOR PROTEIN RABENOSYN-5-RELATED"/>
    <property type="match status" value="1"/>
</dbReference>
<accession>A0ABM1B328</accession>
<dbReference type="Proteomes" id="UP000694941">
    <property type="component" value="Unplaced"/>
</dbReference>
<sequence>MATFLGSHVVEEEEVREGLLCPICLQDLGTINQLQEHFDSVHSFEDKDVLQSLKVFLGKAKRKILNKQDSLLDGSPRSFYVDSSEPGRNQRNIYSVPSEPQEIGIITRHTDYFKKIRDTKVDRYVIETNKLLIRLDKLITDAPVDPEKRKVHEKNIVPWIADNDVKLCPSCARTFNLSRRRHHCRLCGGIMCHNCSEFLDFHYARKLLHPGVTLDVTTQEVRPTLQRRGSSSSLLSIVSTAGEPHIRVCQNCKVSLDRRDQFMEQKNSKPIIVQMYERMREHMAEVVGLLPLYFKMADALSYGETSYSLKDAQELRMKLTKLAENIDIISRKISVLGTRDEPSPSPKSLQLQGCVRYAASNFLRDNILGLPSLPSEEEFHKLQEEHRKEVHQRIQQEKQAALESRQFSPTEDPYKRNGNRQSFPHTVNQDMISVDTGWTPDSVEYSMSMDDDPMVQQMNIIRNFIKQAREAHRYDEVRTLEENLTELQQEYLKQKNS</sequence>
<dbReference type="InterPro" id="IPR011011">
    <property type="entry name" value="Znf_FYVE_PHD"/>
</dbReference>
<keyword evidence="2 4" id="KW-0863">Zinc-finger</keyword>
<evidence type="ECO:0000256" key="5">
    <source>
        <dbReference type="SAM" id="MobiDB-lite"/>
    </source>
</evidence>
<dbReference type="Gene3D" id="3.30.40.10">
    <property type="entry name" value="Zinc/RING finger domain, C3HC4 (zinc finger)"/>
    <property type="match status" value="1"/>
</dbReference>
<dbReference type="SUPFAM" id="SSF57903">
    <property type="entry name" value="FYVE/PHD zinc finger"/>
    <property type="match status" value="1"/>
</dbReference>
<dbReference type="PROSITE" id="PS50178">
    <property type="entry name" value="ZF_FYVE"/>
    <property type="match status" value="1"/>
</dbReference>
<evidence type="ECO:0000256" key="3">
    <source>
        <dbReference type="ARBA" id="ARBA00022833"/>
    </source>
</evidence>
<dbReference type="Pfam" id="PF01363">
    <property type="entry name" value="FYVE"/>
    <property type="match status" value="1"/>
</dbReference>
<dbReference type="InterPro" id="IPR000306">
    <property type="entry name" value="Znf_FYVE"/>
</dbReference>
<dbReference type="CDD" id="cd15716">
    <property type="entry name" value="FYVE_RBNS5"/>
    <property type="match status" value="1"/>
</dbReference>
<gene>
    <name evidence="8" type="primary">LOC106458798</name>
</gene>
<evidence type="ECO:0000256" key="2">
    <source>
        <dbReference type="ARBA" id="ARBA00022771"/>
    </source>
</evidence>
<keyword evidence="3" id="KW-0862">Zinc</keyword>
<reference evidence="8" key="1">
    <citation type="submission" date="2025-08" db="UniProtKB">
        <authorList>
            <consortium name="RefSeq"/>
        </authorList>
    </citation>
    <scope>IDENTIFICATION</scope>
    <source>
        <tissue evidence="8">Muscle</tissue>
    </source>
</reference>
<dbReference type="InterPro" id="IPR013083">
    <property type="entry name" value="Znf_RING/FYVE/PHD"/>
</dbReference>
<dbReference type="InterPro" id="IPR052727">
    <property type="entry name" value="Rab4/Rab5_effector"/>
</dbReference>
<feature type="region of interest" description="Disordered" evidence="5">
    <location>
        <begin position="383"/>
        <end position="424"/>
    </location>
</feature>
<protein>
    <submittedName>
        <fullName evidence="8">Rabenosyn-5-like</fullName>
    </submittedName>
</protein>
<proteinExistence type="predicted"/>
<evidence type="ECO:0000313" key="8">
    <source>
        <dbReference type="RefSeq" id="XP_013773800.1"/>
    </source>
</evidence>
<evidence type="ECO:0000256" key="4">
    <source>
        <dbReference type="PROSITE-ProRule" id="PRU00091"/>
    </source>
</evidence>
<dbReference type="RefSeq" id="XP_013773800.1">
    <property type="nucleotide sequence ID" value="XM_013918346.2"/>
</dbReference>
<dbReference type="InterPro" id="IPR036531">
    <property type="entry name" value="Rbsn_Rab-bd_sf"/>
</dbReference>
<evidence type="ECO:0000256" key="1">
    <source>
        <dbReference type="ARBA" id="ARBA00022723"/>
    </source>
</evidence>
<name>A0ABM1B328_LIMPO</name>
<organism evidence="7 8">
    <name type="scientific">Limulus polyphemus</name>
    <name type="common">Atlantic horseshoe crab</name>
    <dbReference type="NCBI Taxonomy" id="6850"/>
    <lineage>
        <taxon>Eukaryota</taxon>
        <taxon>Metazoa</taxon>
        <taxon>Ecdysozoa</taxon>
        <taxon>Arthropoda</taxon>
        <taxon>Chelicerata</taxon>
        <taxon>Merostomata</taxon>
        <taxon>Xiphosura</taxon>
        <taxon>Limulidae</taxon>
        <taxon>Limulus</taxon>
    </lineage>
</organism>
<dbReference type="Gene3D" id="4.10.860.20">
    <property type="entry name" value="Rabenosyn, Rab binding domain"/>
    <property type="match status" value="1"/>
</dbReference>
<keyword evidence="1" id="KW-0479">Metal-binding</keyword>
<evidence type="ECO:0000259" key="6">
    <source>
        <dbReference type="PROSITE" id="PS50178"/>
    </source>
</evidence>